<name>A0A846WYM4_9ACTN</name>
<proteinExistence type="predicted"/>
<feature type="chain" id="PRO_5039563719" evidence="1">
    <location>
        <begin position="21"/>
        <end position="402"/>
    </location>
</feature>
<dbReference type="RefSeq" id="WP_168544555.1">
    <property type="nucleotide sequence ID" value="NZ_BAAAKS010000002.1"/>
</dbReference>
<dbReference type="AlphaFoldDB" id="A0A846WYM4"/>
<evidence type="ECO:0000259" key="2">
    <source>
        <dbReference type="Pfam" id="PF24088"/>
    </source>
</evidence>
<evidence type="ECO:0000313" key="4">
    <source>
        <dbReference type="EMBL" id="NKY17466.1"/>
    </source>
</evidence>
<feature type="domain" description="DUF7373" evidence="2">
    <location>
        <begin position="58"/>
        <end position="256"/>
    </location>
</feature>
<protein>
    <submittedName>
        <fullName evidence="4">Uncharacterized protein</fullName>
    </submittedName>
</protein>
<dbReference type="EMBL" id="JAAXOQ010000003">
    <property type="protein sequence ID" value="NKY17466.1"/>
    <property type="molecule type" value="Genomic_DNA"/>
</dbReference>
<evidence type="ECO:0000259" key="3">
    <source>
        <dbReference type="Pfam" id="PF24092"/>
    </source>
</evidence>
<feature type="signal peptide" evidence="1">
    <location>
        <begin position="1"/>
        <end position="20"/>
    </location>
</feature>
<gene>
    <name evidence="4" type="ORF">HF999_03625</name>
</gene>
<feature type="domain" description="DUF7373" evidence="3">
    <location>
        <begin position="268"/>
        <end position="399"/>
    </location>
</feature>
<dbReference type="Pfam" id="PF24092">
    <property type="entry name" value="DUF7373_C"/>
    <property type="match status" value="1"/>
</dbReference>
<reference evidence="4 5" key="1">
    <citation type="submission" date="2020-04" db="EMBL/GenBank/DDBJ databases">
        <title>MicrobeNet Type strains.</title>
        <authorList>
            <person name="Nicholson A.C."/>
        </authorList>
    </citation>
    <scope>NUCLEOTIDE SEQUENCE [LARGE SCALE GENOMIC DNA]</scope>
    <source>
        <strain evidence="4 5">DSM 44113</strain>
    </source>
</reference>
<dbReference type="Pfam" id="PF24088">
    <property type="entry name" value="DUF7373"/>
    <property type="match status" value="1"/>
</dbReference>
<keyword evidence="1" id="KW-0732">Signal</keyword>
<dbReference type="InterPro" id="IPR055797">
    <property type="entry name" value="DUF7373"/>
</dbReference>
<accession>A0A846WYM4</accession>
<dbReference type="InterPro" id="IPR056463">
    <property type="entry name" value="DUF7373_C"/>
</dbReference>
<evidence type="ECO:0000313" key="5">
    <source>
        <dbReference type="Proteomes" id="UP000582646"/>
    </source>
</evidence>
<sequence length="402" mass="42749">MKKPMVGALVAVLVSAGALAGCATTIDGTAVADPSAEAIRLDHGNFSVDPRVVKASAVQRKVLAANILTNRMVFPWDVDPEFTVTWMSSAHAVVQASNLTELKDGDDNEEQLGVAMQKPLTDRSMVYGMATSRIAESDGSTRYLNLSLIRMPDDAAAAGAVDDYRRAIGAEVITLPGVSGAAAMERRIEGKDYFSTRTTVRVLAAAGSHVIVVAASDKGTDGARVRGYAQKAIAAQQAQLRGFTSPGPADLAGLPVDHDGIVSHTVAPEPIDDGRFQPDFGFRESRAALAWMTDPVDAARRFEEAGVDLVGVGRNNVYRAADPAGAAKLADHLASRERGASRRFSIDGLPTARCVAYKASAVSAERFGCYVPVGRYVSEFHGEQRKNVEQVSSAAYLLLRRM</sequence>
<keyword evidence="5" id="KW-1185">Reference proteome</keyword>
<comment type="caution">
    <text evidence="4">The sequence shown here is derived from an EMBL/GenBank/DDBJ whole genome shotgun (WGS) entry which is preliminary data.</text>
</comment>
<dbReference type="PROSITE" id="PS51257">
    <property type="entry name" value="PROKAR_LIPOPROTEIN"/>
    <property type="match status" value="1"/>
</dbReference>
<evidence type="ECO:0000256" key="1">
    <source>
        <dbReference type="SAM" id="SignalP"/>
    </source>
</evidence>
<dbReference type="Proteomes" id="UP000582646">
    <property type="component" value="Unassembled WGS sequence"/>
</dbReference>
<organism evidence="4 5">
    <name type="scientific">Tsukamurella spumae</name>
    <dbReference type="NCBI Taxonomy" id="44753"/>
    <lineage>
        <taxon>Bacteria</taxon>
        <taxon>Bacillati</taxon>
        <taxon>Actinomycetota</taxon>
        <taxon>Actinomycetes</taxon>
        <taxon>Mycobacteriales</taxon>
        <taxon>Tsukamurellaceae</taxon>
        <taxon>Tsukamurella</taxon>
    </lineage>
</organism>